<keyword evidence="3" id="KW-0540">Nuclease</keyword>
<dbReference type="InterPro" id="IPR007569">
    <property type="entry name" value="DUF559"/>
</dbReference>
<feature type="domain" description="DUF559" evidence="2">
    <location>
        <begin position="229"/>
        <end position="306"/>
    </location>
</feature>
<gene>
    <name evidence="3" type="ORF">ACFQ0P_05330</name>
</gene>
<evidence type="ECO:0000256" key="1">
    <source>
        <dbReference type="SAM" id="MobiDB-lite"/>
    </source>
</evidence>
<organism evidence="3 4">
    <name type="scientific">Microbacterium insulae</name>
    <dbReference type="NCBI Taxonomy" id="483014"/>
    <lineage>
        <taxon>Bacteria</taxon>
        <taxon>Bacillati</taxon>
        <taxon>Actinomycetota</taxon>
        <taxon>Actinomycetes</taxon>
        <taxon>Micrococcales</taxon>
        <taxon>Microbacteriaceae</taxon>
        <taxon>Microbacterium</taxon>
    </lineage>
</organism>
<feature type="region of interest" description="Disordered" evidence="1">
    <location>
        <begin position="38"/>
        <end position="59"/>
    </location>
</feature>
<dbReference type="InterPro" id="IPR011335">
    <property type="entry name" value="Restrct_endonuc-II-like"/>
</dbReference>
<comment type="caution">
    <text evidence="3">The sequence shown here is derived from an EMBL/GenBank/DDBJ whole genome shotgun (WGS) entry which is preliminary data.</text>
</comment>
<keyword evidence="3" id="KW-0378">Hydrolase</keyword>
<evidence type="ECO:0000259" key="2">
    <source>
        <dbReference type="Pfam" id="PF04480"/>
    </source>
</evidence>
<dbReference type="SUPFAM" id="SSF52980">
    <property type="entry name" value="Restriction endonuclease-like"/>
    <property type="match status" value="1"/>
</dbReference>
<feature type="compositionally biased region" description="Basic and acidic residues" evidence="1">
    <location>
        <begin position="45"/>
        <end position="59"/>
    </location>
</feature>
<reference evidence="4" key="1">
    <citation type="journal article" date="2019" name="Int. J. Syst. Evol. Microbiol.">
        <title>The Global Catalogue of Microorganisms (GCM) 10K type strain sequencing project: providing services to taxonomists for standard genome sequencing and annotation.</title>
        <authorList>
            <consortium name="The Broad Institute Genomics Platform"/>
            <consortium name="The Broad Institute Genome Sequencing Center for Infectious Disease"/>
            <person name="Wu L."/>
            <person name="Ma J."/>
        </authorList>
    </citation>
    <scope>NUCLEOTIDE SEQUENCE [LARGE SCALE GENOMIC DNA]</scope>
    <source>
        <strain evidence="4">CCUG 54523</strain>
    </source>
</reference>
<dbReference type="Gene3D" id="3.40.960.10">
    <property type="entry name" value="VSR Endonuclease"/>
    <property type="match status" value="1"/>
</dbReference>
<accession>A0ABW3AFM2</accession>
<dbReference type="EMBL" id="JBHTII010000001">
    <property type="protein sequence ID" value="MFD0789812.1"/>
    <property type="molecule type" value="Genomic_DNA"/>
</dbReference>
<keyword evidence="4" id="KW-1185">Reference proteome</keyword>
<dbReference type="GO" id="GO:0004519">
    <property type="term" value="F:endonuclease activity"/>
    <property type="evidence" value="ECO:0007669"/>
    <property type="project" value="UniProtKB-KW"/>
</dbReference>
<sequence>MNRREPLPSSFGTSFLVRDARVAGIARSRLRADDLRMPTHGVRSPARDGHDRSSPVRHHDARRAELLGIVQDTAPALRPPQFFSHETALAIVGSPLPMWPYTPSVHVSAHRPAGMPRRREWVGHRLQARPAAVRIFDGVPVESPVRAWRQVGRSWSLVDLVAAADFLVHPRRRLATVEELAAEIGALGDMRDRLLARALGLVRPGAESPEETSLRLLLGRAGLPEASVNFTLRTPSDRFVARLDLAYLAYRVAVEYDGRVHAENAEQFRRDADRWEAIRAEGWHLVRILSHHVRPNPEVAVRRVRIALQEAGWSPPPPRP</sequence>
<evidence type="ECO:0000313" key="4">
    <source>
        <dbReference type="Proteomes" id="UP001597055"/>
    </source>
</evidence>
<evidence type="ECO:0000313" key="3">
    <source>
        <dbReference type="EMBL" id="MFD0789812.1"/>
    </source>
</evidence>
<dbReference type="RefSeq" id="WP_204981081.1">
    <property type="nucleotide sequence ID" value="NZ_JBHTII010000001.1"/>
</dbReference>
<dbReference type="Pfam" id="PF04480">
    <property type="entry name" value="DUF559"/>
    <property type="match status" value="1"/>
</dbReference>
<dbReference type="Proteomes" id="UP001597055">
    <property type="component" value="Unassembled WGS sequence"/>
</dbReference>
<protein>
    <submittedName>
        <fullName evidence="3">Endonuclease domain-containing protein</fullName>
    </submittedName>
</protein>
<name>A0ABW3AFM2_9MICO</name>
<keyword evidence="3" id="KW-0255">Endonuclease</keyword>
<proteinExistence type="predicted"/>